<gene>
    <name evidence="1" type="ORF">L914_17239</name>
</gene>
<sequence length="66" mass="7061">MLGRNTTLDAGALARKTLGTDASGCKVSDTGLLGHNKGLVVLQDSRRWSQLMRSFTPAQSDCLLAR</sequence>
<name>W2MI11_PHYNI</name>
<dbReference type="Proteomes" id="UP000054532">
    <property type="component" value="Unassembled WGS sequence"/>
</dbReference>
<evidence type="ECO:0000313" key="1">
    <source>
        <dbReference type="EMBL" id="ETM35950.1"/>
    </source>
</evidence>
<proteinExistence type="predicted"/>
<dbReference type="AlphaFoldDB" id="W2MI11"/>
<protein>
    <submittedName>
        <fullName evidence="1">Uncharacterized protein</fullName>
    </submittedName>
</protein>
<organism evidence="1">
    <name type="scientific">Phytophthora nicotianae</name>
    <name type="common">Potato buckeye rot agent</name>
    <name type="synonym">Phytophthora parasitica</name>
    <dbReference type="NCBI Taxonomy" id="4792"/>
    <lineage>
        <taxon>Eukaryota</taxon>
        <taxon>Sar</taxon>
        <taxon>Stramenopiles</taxon>
        <taxon>Oomycota</taxon>
        <taxon>Peronosporomycetes</taxon>
        <taxon>Peronosporales</taxon>
        <taxon>Peronosporaceae</taxon>
        <taxon>Phytophthora</taxon>
    </lineage>
</organism>
<accession>W2MI11</accession>
<reference evidence="1" key="1">
    <citation type="submission" date="2013-11" db="EMBL/GenBank/DDBJ databases">
        <title>The Genome Sequence of Phytophthora parasitica IAC_01/95.</title>
        <authorList>
            <consortium name="The Broad Institute Genomics Platform"/>
            <person name="Russ C."/>
            <person name="Tyler B."/>
            <person name="Panabieres F."/>
            <person name="Shan W."/>
            <person name="Tripathy S."/>
            <person name="Grunwald N."/>
            <person name="Machado M."/>
            <person name="Johnson C.S."/>
            <person name="Arredondo F."/>
            <person name="Hong C."/>
            <person name="Coffey M."/>
            <person name="Young S.K."/>
            <person name="Zeng Q."/>
            <person name="Gargeya S."/>
            <person name="Fitzgerald M."/>
            <person name="Abouelleil A."/>
            <person name="Alvarado L."/>
            <person name="Chapman S.B."/>
            <person name="Gainer-Dewar J."/>
            <person name="Goldberg J."/>
            <person name="Griggs A."/>
            <person name="Gujja S."/>
            <person name="Hansen M."/>
            <person name="Howarth C."/>
            <person name="Imamovic A."/>
            <person name="Ireland A."/>
            <person name="Larimer J."/>
            <person name="McCowan C."/>
            <person name="Murphy C."/>
            <person name="Pearson M."/>
            <person name="Poon T.W."/>
            <person name="Priest M."/>
            <person name="Roberts A."/>
            <person name="Saif S."/>
            <person name="Shea T."/>
            <person name="Sykes S."/>
            <person name="Wortman J."/>
            <person name="Nusbaum C."/>
            <person name="Birren B."/>
        </authorList>
    </citation>
    <scope>NUCLEOTIDE SEQUENCE [LARGE SCALE GENOMIC DNA]</scope>
    <source>
        <strain evidence="1">IAC_01/95</strain>
    </source>
</reference>
<dbReference type="EMBL" id="KI695391">
    <property type="protein sequence ID" value="ETM35950.1"/>
    <property type="molecule type" value="Genomic_DNA"/>
</dbReference>